<evidence type="ECO:0000256" key="1">
    <source>
        <dbReference type="RuleBase" id="RU362001"/>
    </source>
</evidence>
<organism evidence="2 3">
    <name type="scientific">Arthrobacter flavus</name>
    <dbReference type="NCBI Taxonomy" id="95172"/>
    <lineage>
        <taxon>Bacteria</taxon>
        <taxon>Bacillati</taxon>
        <taxon>Actinomycetota</taxon>
        <taxon>Actinomycetes</taxon>
        <taxon>Micrococcales</taxon>
        <taxon>Micrococcaceae</taxon>
        <taxon>Arthrobacter</taxon>
    </lineage>
</organism>
<sequence>MAHFQVDTDALAAKGSEVQGTIGRLQAEVNTMQAGLLDLEGLWKGQAAANFQQAVAQWRATQARVEESLAEINQALTVATQQYADAELSNARMFLY</sequence>
<comment type="similarity">
    <text evidence="1">Belongs to the WXG100 family.</text>
</comment>
<dbReference type="Pfam" id="PF06013">
    <property type="entry name" value="WXG100"/>
    <property type="match status" value="1"/>
</dbReference>
<dbReference type="InterPro" id="IPR010310">
    <property type="entry name" value="T7SS_ESAT-6-like"/>
</dbReference>
<dbReference type="Proteomes" id="UP001597307">
    <property type="component" value="Unassembled WGS sequence"/>
</dbReference>
<protein>
    <recommendedName>
        <fullName evidence="1">ESAT-6-like protein</fullName>
    </recommendedName>
</protein>
<keyword evidence="3" id="KW-1185">Reference proteome</keyword>
<reference evidence="3" key="1">
    <citation type="journal article" date="2019" name="Int. J. Syst. Evol. Microbiol.">
        <title>The Global Catalogue of Microorganisms (GCM) 10K type strain sequencing project: providing services to taxonomists for standard genome sequencing and annotation.</title>
        <authorList>
            <consortium name="The Broad Institute Genomics Platform"/>
            <consortium name="The Broad Institute Genome Sequencing Center for Infectious Disease"/>
            <person name="Wu L."/>
            <person name="Ma J."/>
        </authorList>
    </citation>
    <scope>NUCLEOTIDE SEQUENCE [LARGE SCALE GENOMIC DNA]</scope>
    <source>
        <strain evidence="3">JCM 11496</strain>
    </source>
</reference>
<dbReference type="EMBL" id="JBHUGA010000058">
    <property type="protein sequence ID" value="MFD1847529.1"/>
    <property type="molecule type" value="Genomic_DNA"/>
</dbReference>
<dbReference type="NCBIfam" id="TIGR03930">
    <property type="entry name" value="WXG100_ESAT6"/>
    <property type="match status" value="1"/>
</dbReference>
<dbReference type="RefSeq" id="WP_343882360.1">
    <property type="nucleotide sequence ID" value="NZ_BAAAIJ010000063.1"/>
</dbReference>
<name>A0ABW4QA18_9MICC</name>
<dbReference type="SUPFAM" id="SSF140453">
    <property type="entry name" value="EsxAB dimer-like"/>
    <property type="match status" value="1"/>
</dbReference>
<evidence type="ECO:0000313" key="3">
    <source>
        <dbReference type="Proteomes" id="UP001597307"/>
    </source>
</evidence>
<accession>A0ABW4QA18</accession>
<dbReference type="Gene3D" id="1.10.287.1060">
    <property type="entry name" value="ESAT-6-like"/>
    <property type="match status" value="1"/>
</dbReference>
<proteinExistence type="inferred from homology"/>
<evidence type="ECO:0000313" key="2">
    <source>
        <dbReference type="EMBL" id="MFD1847529.1"/>
    </source>
</evidence>
<comment type="caution">
    <text evidence="2">The sequence shown here is derived from an EMBL/GenBank/DDBJ whole genome shotgun (WGS) entry which is preliminary data.</text>
</comment>
<gene>
    <name evidence="2" type="ORF">ACFSFX_13120</name>
</gene>
<dbReference type="InterPro" id="IPR036689">
    <property type="entry name" value="ESAT-6-like_sf"/>
</dbReference>